<evidence type="ECO:0000313" key="3">
    <source>
        <dbReference type="Proteomes" id="UP000765509"/>
    </source>
</evidence>
<organism evidence="2 3">
    <name type="scientific">Austropuccinia psidii MF-1</name>
    <dbReference type="NCBI Taxonomy" id="1389203"/>
    <lineage>
        <taxon>Eukaryota</taxon>
        <taxon>Fungi</taxon>
        <taxon>Dikarya</taxon>
        <taxon>Basidiomycota</taxon>
        <taxon>Pucciniomycotina</taxon>
        <taxon>Pucciniomycetes</taxon>
        <taxon>Pucciniales</taxon>
        <taxon>Sphaerophragmiaceae</taxon>
        <taxon>Austropuccinia</taxon>
    </lineage>
</organism>
<protein>
    <submittedName>
        <fullName evidence="2">Uncharacterized protein</fullName>
    </submittedName>
</protein>
<evidence type="ECO:0000256" key="1">
    <source>
        <dbReference type="SAM" id="MobiDB-lite"/>
    </source>
</evidence>
<dbReference type="AlphaFoldDB" id="A0A9Q3EWG7"/>
<proteinExistence type="predicted"/>
<feature type="compositionally biased region" description="Basic and acidic residues" evidence="1">
    <location>
        <begin position="83"/>
        <end position="97"/>
    </location>
</feature>
<dbReference type="Proteomes" id="UP000765509">
    <property type="component" value="Unassembled WGS sequence"/>
</dbReference>
<dbReference type="EMBL" id="AVOT02032595">
    <property type="protein sequence ID" value="MBW0526363.1"/>
    <property type="molecule type" value="Genomic_DNA"/>
</dbReference>
<evidence type="ECO:0000313" key="2">
    <source>
        <dbReference type="EMBL" id="MBW0526363.1"/>
    </source>
</evidence>
<reference evidence="2" key="1">
    <citation type="submission" date="2021-03" db="EMBL/GenBank/DDBJ databases">
        <title>Draft genome sequence of rust myrtle Austropuccinia psidii MF-1, a brazilian biotype.</title>
        <authorList>
            <person name="Quecine M.C."/>
            <person name="Pachon D.M.R."/>
            <person name="Bonatelli M.L."/>
            <person name="Correr F.H."/>
            <person name="Franceschini L.M."/>
            <person name="Leite T.F."/>
            <person name="Margarido G.R.A."/>
            <person name="Almeida C.A."/>
            <person name="Ferrarezi J.A."/>
            <person name="Labate C.A."/>
        </authorList>
    </citation>
    <scope>NUCLEOTIDE SEQUENCE</scope>
    <source>
        <strain evidence="2">MF-1</strain>
    </source>
</reference>
<sequence length="97" mass="11220">MEITKGWNPTRQLKLLEEREAKIRENKAIIQDIEEKWNQKGNILTSSGSQGVMHKQNYPVASNHSESIRSVAKGNHYSQFQVSKEKTRTKGQEKSFF</sequence>
<name>A0A9Q3EWG7_9BASI</name>
<comment type="caution">
    <text evidence="2">The sequence shown here is derived from an EMBL/GenBank/DDBJ whole genome shotgun (WGS) entry which is preliminary data.</text>
</comment>
<gene>
    <name evidence="2" type="ORF">O181_066078</name>
</gene>
<feature type="region of interest" description="Disordered" evidence="1">
    <location>
        <begin position="73"/>
        <end position="97"/>
    </location>
</feature>
<accession>A0A9Q3EWG7</accession>
<keyword evidence="3" id="KW-1185">Reference proteome</keyword>